<accession>A0A932CNH1</accession>
<evidence type="ECO:0000313" key="2">
    <source>
        <dbReference type="Proteomes" id="UP000769766"/>
    </source>
</evidence>
<sequence>MTVKSKDISRQNFTCKRFQVSGMVKDRKNKPFPEVTVYLKQGGSTVGSSTTDAKGKYAFGFYNTGIYIVVPFKEGSRFDPPRIEATITQRSRGNVNFREIQQ</sequence>
<dbReference type="Pfam" id="PF13620">
    <property type="entry name" value="CarboxypepD_reg"/>
    <property type="match status" value="1"/>
</dbReference>
<name>A0A932CNH1_UNCTE</name>
<keyword evidence="1" id="KW-0645">Protease</keyword>
<dbReference type="Gene3D" id="2.60.40.10">
    <property type="entry name" value="Immunoglobulins"/>
    <property type="match status" value="1"/>
</dbReference>
<evidence type="ECO:0000313" key="1">
    <source>
        <dbReference type="EMBL" id="MBI2875887.1"/>
    </source>
</evidence>
<gene>
    <name evidence="1" type="ORF">HYY20_03295</name>
</gene>
<keyword evidence="1" id="KW-0378">Hydrolase</keyword>
<organism evidence="1 2">
    <name type="scientific">Tectimicrobiota bacterium</name>
    <dbReference type="NCBI Taxonomy" id="2528274"/>
    <lineage>
        <taxon>Bacteria</taxon>
        <taxon>Pseudomonadati</taxon>
        <taxon>Nitrospinota/Tectimicrobiota group</taxon>
        <taxon>Candidatus Tectimicrobiota</taxon>
    </lineage>
</organism>
<proteinExistence type="predicted"/>
<keyword evidence="1" id="KW-0121">Carboxypeptidase</keyword>
<dbReference type="SUPFAM" id="SSF49478">
    <property type="entry name" value="Cna protein B-type domain"/>
    <property type="match status" value="1"/>
</dbReference>
<comment type="caution">
    <text evidence="1">The sequence shown here is derived from an EMBL/GenBank/DDBJ whole genome shotgun (WGS) entry which is preliminary data.</text>
</comment>
<dbReference type="InterPro" id="IPR013783">
    <property type="entry name" value="Ig-like_fold"/>
</dbReference>
<protein>
    <submittedName>
        <fullName evidence="1">Carboxypeptidase regulatory-like domain-containing protein</fullName>
    </submittedName>
</protein>
<dbReference type="GO" id="GO:0004180">
    <property type="term" value="F:carboxypeptidase activity"/>
    <property type="evidence" value="ECO:0007669"/>
    <property type="project" value="UniProtKB-KW"/>
</dbReference>
<dbReference type="AlphaFoldDB" id="A0A932CNH1"/>
<reference evidence="1" key="1">
    <citation type="submission" date="2020-07" db="EMBL/GenBank/DDBJ databases">
        <title>Huge and variable diversity of episymbiotic CPR bacteria and DPANN archaea in groundwater ecosystems.</title>
        <authorList>
            <person name="He C.Y."/>
            <person name="Keren R."/>
            <person name="Whittaker M."/>
            <person name="Farag I.F."/>
            <person name="Doudna J."/>
            <person name="Cate J.H.D."/>
            <person name="Banfield J.F."/>
        </authorList>
    </citation>
    <scope>NUCLEOTIDE SEQUENCE</scope>
    <source>
        <strain evidence="1">NC_groundwater_672_Ag_B-0.1um_62_36</strain>
    </source>
</reference>
<dbReference type="Proteomes" id="UP000769766">
    <property type="component" value="Unassembled WGS sequence"/>
</dbReference>
<dbReference type="EMBL" id="JACPRF010000100">
    <property type="protein sequence ID" value="MBI2875887.1"/>
    <property type="molecule type" value="Genomic_DNA"/>
</dbReference>